<dbReference type="SUPFAM" id="SSF53474">
    <property type="entry name" value="alpha/beta-Hydrolases"/>
    <property type="match status" value="1"/>
</dbReference>
<gene>
    <name evidence="3" type="ORF">PHYSODRAFT_310097</name>
</gene>
<dbReference type="PANTHER" id="PTHR48070:SF6">
    <property type="entry name" value="ESTERASE OVCA2"/>
    <property type="match status" value="1"/>
</dbReference>
<dbReference type="Gene3D" id="3.40.50.1820">
    <property type="entry name" value="alpha/beta hydrolase"/>
    <property type="match status" value="1"/>
</dbReference>
<dbReference type="InterPro" id="IPR005645">
    <property type="entry name" value="FSH-like_dom"/>
</dbReference>
<evidence type="ECO:0000313" key="3">
    <source>
        <dbReference type="EMBL" id="EGZ29989.1"/>
    </source>
</evidence>
<dbReference type="GO" id="GO:0005737">
    <property type="term" value="C:cytoplasm"/>
    <property type="evidence" value="ECO:0007669"/>
    <property type="project" value="TreeGrafter"/>
</dbReference>
<dbReference type="GeneID" id="20643228"/>
<reference evidence="3 4" key="1">
    <citation type="journal article" date="2006" name="Science">
        <title>Phytophthora genome sequences uncover evolutionary origins and mechanisms of pathogenesis.</title>
        <authorList>
            <person name="Tyler B.M."/>
            <person name="Tripathy S."/>
            <person name="Zhang X."/>
            <person name="Dehal P."/>
            <person name="Jiang R.H."/>
            <person name="Aerts A."/>
            <person name="Arredondo F.D."/>
            <person name="Baxter L."/>
            <person name="Bensasson D."/>
            <person name="Beynon J.L."/>
            <person name="Chapman J."/>
            <person name="Damasceno C.M."/>
            <person name="Dorrance A.E."/>
            <person name="Dou D."/>
            <person name="Dickerman A.W."/>
            <person name="Dubchak I.L."/>
            <person name="Garbelotto M."/>
            <person name="Gijzen M."/>
            <person name="Gordon S.G."/>
            <person name="Govers F."/>
            <person name="Grunwald N.J."/>
            <person name="Huang W."/>
            <person name="Ivors K.L."/>
            <person name="Jones R.W."/>
            <person name="Kamoun S."/>
            <person name="Krampis K."/>
            <person name="Lamour K.H."/>
            <person name="Lee M.K."/>
            <person name="McDonald W.H."/>
            <person name="Medina M."/>
            <person name="Meijer H.J."/>
            <person name="Nordberg E.K."/>
            <person name="Maclean D.J."/>
            <person name="Ospina-Giraldo M.D."/>
            <person name="Morris P.F."/>
            <person name="Phuntumart V."/>
            <person name="Putnam N.H."/>
            <person name="Rash S."/>
            <person name="Rose J.K."/>
            <person name="Sakihama Y."/>
            <person name="Salamov A.A."/>
            <person name="Savidor A."/>
            <person name="Scheuring C.F."/>
            <person name="Smith B.M."/>
            <person name="Sobral B.W."/>
            <person name="Terry A."/>
            <person name="Torto-Alalibo T.A."/>
            <person name="Win J."/>
            <person name="Xu Z."/>
            <person name="Zhang H."/>
            <person name="Grigoriev I.V."/>
            <person name="Rokhsar D.S."/>
            <person name="Boore J.L."/>
        </authorList>
    </citation>
    <scope>NUCLEOTIDE SEQUENCE [LARGE SCALE GENOMIC DNA]</scope>
    <source>
        <strain evidence="3 4">P6497</strain>
    </source>
</reference>
<dbReference type="InterPro" id="IPR050593">
    <property type="entry name" value="LovG"/>
</dbReference>
<dbReference type="Pfam" id="PF03959">
    <property type="entry name" value="FSH1"/>
    <property type="match status" value="2"/>
</dbReference>
<keyword evidence="4" id="KW-1185">Reference proteome</keyword>
<dbReference type="OMA" id="HAPFYEW"/>
<feature type="domain" description="Serine hydrolase" evidence="2">
    <location>
        <begin position="124"/>
        <end position="203"/>
    </location>
</feature>
<keyword evidence="1" id="KW-0378">Hydrolase</keyword>
<dbReference type="RefSeq" id="XP_009517264.1">
    <property type="nucleotide sequence ID" value="XM_009518969.1"/>
</dbReference>
<dbReference type="AlphaFoldDB" id="G4YL74"/>
<accession>G4YL74</accession>
<dbReference type="KEGG" id="psoj:PHYSODRAFT_310097"/>
<dbReference type="InParanoid" id="G4YL74"/>
<dbReference type="GO" id="GO:0005634">
    <property type="term" value="C:nucleus"/>
    <property type="evidence" value="ECO:0007669"/>
    <property type="project" value="TreeGrafter"/>
</dbReference>
<dbReference type="GO" id="GO:0016787">
    <property type="term" value="F:hydrolase activity"/>
    <property type="evidence" value="ECO:0007669"/>
    <property type="project" value="UniProtKB-KW"/>
</dbReference>
<dbReference type="InterPro" id="IPR029058">
    <property type="entry name" value="AB_hydrolase_fold"/>
</dbReference>
<proteinExistence type="predicted"/>
<dbReference type="PANTHER" id="PTHR48070">
    <property type="entry name" value="ESTERASE OVCA2"/>
    <property type="match status" value="1"/>
</dbReference>
<name>G4YL74_PHYSP</name>
<dbReference type="STRING" id="1094619.G4YL74"/>
<protein>
    <recommendedName>
        <fullName evidence="2">Serine hydrolase domain-containing protein</fullName>
    </recommendedName>
</protein>
<dbReference type="SMR" id="G4YL74"/>
<evidence type="ECO:0000256" key="1">
    <source>
        <dbReference type="ARBA" id="ARBA00022801"/>
    </source>
</evidence>
<feature type="domain" description="Serine hydrolase" evidence="2">
    <location>
        <begin position="5"/>
        <end position="123"/>
    </location>
</feature>
<dbReference type="Proteomes" id="UP000002640">
    <property type="component" value="Unassembled WGS sequence"/>
</dbReference>
<dbReference type="EMBL" id="JH159151">
    <property type="protein sequence ID" value="EGZ29989.1"/>
    <property type="molecule type" value="Genomic_DNA"/>
</dbReference>
<sequence>MISTHKLRILRLHGSRTNVKVMQDQTRALCRVMAPYAEFVFATAPFEVRGPSDEIIERLYQDHAPFYEWGHINKLEPEGSDNGWYHQYVGFDRVVEHIDKQIQDHGPFDAVIGFSQGAQRALCLICSGTRVRDVGLRPLFEHPDGRPNRVPIPSIHLIGKKDQHYNTCREHADLYADDAPGSTLSKFVFEHEGGHRFPSEARHPKLYGKISDMIRKHCEQ</sequence>
<evidence type="ECO:0000259" key="2">
    <source>
        <dbReference type="Pfam" id="PF03959"/>
    </source>
</evidence>
<organism evidence="3 4">
    <name type="scientific">Phytophthora sojae (strain P6497)</name>
    <name type="common">Soybean stem and root rot agent</name>
    <name type="synonym">Phytophthora megasperma f. sp. glycines</name>
    <dbReference type="NCBI Taxonomy" id="1094619"/>
    <lineage>
        <taxon>Eukaryota</taxon>
        <taxon>Sar</taxon>
        <taxon>Stramenopiles</taxon>
        <taxon>Oomycota</taxon>
        <taxon>Peronosporomycetes</taxon>
        <taxon>Peronosporales</taxon>
        <taxon>Peronosporaceae</taxon>
        <taxon>Phytophthora</taxon>
    </lineage>
</organism>
<evidence type="ECO:0000313" key="4">
    <source>
        <dbReference type="Proteomes" id="UP000002640"/>
    </source>
</evidence>